<dbReference type="InterPro" id="IPR036056">
    <property type="entry name" value="Fibrinogen-like_C"/>
</dbReference>
<sequence>MIQRRQDGSTEFYRDWSDYKNGFGSLKGEHWLGNDNIFTIVNGKSYKLRIDIEDWSGEWRYAQYEIFKIADESEEYKLTLAGYSGNAGDAMLDNVIQEINLTGQIFSTRDRDNDIWPNGQCTSSRRSGWWFKMCSYCNPNGIYFPETVPGSFGIYWYPWKNSFEGMQSVIMKVKH</sequence>
<dbReference type="PROSITE" id="PS51406">
    <property type="entry name" value="FIBRINOGEN_C_2"/>
    <property type="match status" value="1"/>
</dbReference>
<keyword evidence="9" id="KW-1185">Reference proteome</keyword>
<feature type="domain" description="Fibrinogen C-terminal" evidence="7">
    <location>
        <begin position="1"/>
        <end position="175"/>
    </location>
</feature>
<evidence type="ECO:0000256" key="6">
    <source>
        <dbReference type="ARBA" id="ARBA00023180"/>
    </source>
</evidence>
<dbReference type="SUPFAM" id="SSF56496">
    <property type="entry name" value="Fibrinogen C-terminal domain-like"/>
    <property type="match status" value="1"/>
</dbReference>
<comment type="subcellular location">
    <subcellularLocation>
        <location evidence="1">Secreted</location>
    </subcellularLocation>
</comment>
<dbReference type="Pfam" id="PF00147">
    <property type="entry name" value="Fibrinogen_C"/>
    <property type="match status" value="1"/>
</dbReference>
<organism evidence="8 9">
    <name type="scientific">Mytilus coruscus</name>
    <name type="common">Sea mussel</name>
    <dbReference type="NCBI Taxonomy" id="42192"/>
    <lineage>
        <taxon>Eukaryota</taxon>
        <taxon>Metazoa</taxon>
        <taxon>Spiralia</taxon>
        <taxon>Lophotrochozoa</taxon>
        <taxon>Mollusca</taxon>
        <taxon>Bivalvia</taxon>
        <taxon>Autobranchia</taxon>
        <taxon>Pteriomorphia</taxon>
        <taxon>Mytilida</taxon>
        <taxon>Mytiloidea</taxon>
        <taxon>Mytilidae</taxon>
        <taxon>Mytilinae</taxon>
        <taxon>Mytilus</taxon>
    </lineage>
</organism>
<evidence type="ECO:0000259" key="7">
    <source>
        <dbReference type="PROSITE" id="PS51406"/>
    </source>
</evidence>
<keyword evidence="4" id="KW-0175">Coiled coil</keyword>
<evidence type="ECO:0000256" key="1">
    <source>
        <dbReference type="ARBA" id="ARBA00004613"/>
    </source>
</evidence>
<dbReference type="EMBL" id="CACVKT020002185">
    <property type="protein sequence ID" value="CAC5376391.1"/>
    <property type="molecule type" value="Genomic_DNA"/>
</dbReference>
<dbReference type="InterPro" id="IPR002181">
    <property type="entry name" value="Fibrinogen_a/b/g_C_dom"/>
</dbReference>
<reference evidence="8 9" key="1">
    <citation type="submission" date="2020-06" db="EMBL/GenBank/DDBJ databases">
        <authorList>
            <person name="Li R."/>
            <person name="Bekaert M."/>
        </authorList>
    </citation>
    <scope>NUCLEOTIDE SEQUENCE [LARGE SCALE GENOMIC DNA]</scope>
    <source>
        <strain evidence="9">wild</strain>
    </source>
</reference>
<dbReference type="InterPro" id="IPR037579">
    <property type="entry name" value="FIB_ANG-like"/>
</dbReference>
<evidence type="ECO:0000256" key="4">
    <source>
        <dbReference type="ARBA" id="ARBA00023054"/>
    </source>
</evidence>
<keyword evidence="3" id="KW-0732">Signal</keyword>
<dbReference type="CDD" id="cd00087">
    <property type="entry name" value="FReD"/>
    <property type="match status" value="1"/>
</dbReference>
<dbReference type="GO" id="GO:0005576">
    <property type="term" value="C:extracellular region"/>
    <property type="evidence" value="ECO:0007669"/>
    <property type="project" value="UniProtKB-SubCell"/>
</dbReference>
<dbReference type="InterPro" id="IPR014716">
    <property type="entry name" value="Fibrinogen_a/b/g_C_1"/>
</dbReference>
<name>A0A6J8B086_MYTCO</name>
<gene>
    <name evidence="8" type="ORF">MCOR_13046</name>
</gene>
<keyword evidence="2" id="KW-0964">Secreted</keyword>
<evidence type="ECO:0000256" key="3">
    <source>
        <dbReference type="ARBA" id="ARBA00022729"/>
    </source>
</evidence>
<keyword evidence="6" id="KW-0325">Glycoprotein</keyword>
<evidence type="ECO:0000256" key="2">
    <source>
        <dbReference type="ARBA" id="ARBA00022525"/>
    </source>
</evidence>
<proteinExistence type="predicted"/>
<evidence type="ECO:0000313" key="8">
    <source>
        <dbReference type="EMBL" id="CAC5376391.1"/>
    </source>
</evidence>
<dbReference type="OrthoDB" id="6345539at2759"/>
<dbReference type="PANTHER" id="PTHR47221:SF6">
    <property type="entry name" value="FIBRINOGEN ALPHA CHAIN"/>
    <property type="match status" value="1"/>
</dbReference>
<protein>
    <submittedName>
        <fullName evidence="8">Fibrinogen-like protein 1,Ryncolin-2,Tenascin-X,Angiopoietin-2,Ficolin-2,Ryncolin-1,Tenascin-R,Ryncolin-3,Ficolin-1,Fibroleukin,Angiopoietin-4</fullName>
    </submittedName>
</protein>
<dbReference type="Proteomes" id="UP000507470">
    <property type="component" value="Unassembled WGS sequence"/>
</dbReference>
<dbReference type="PANTHER" id="PTHR47221">
    <property type="entry name" value="FIBRINOGEN ALPHA CHAIN"/>
    <property type="match status" value="1"/>
</dbReference>
<dbReference type="SMART" id="SM00186">
    <property type="entry name" value="FBG"/>
    <property type="match status" value="1"/>
</dbReference>
<dbReference type="Gene3D" id="3.90.215.10">
    <property type="entry name" value="Gamma Fibrinogen, chain A, domain 1"/>
    <property type="match status" value="1"/>
</dbReference>
<evidence type="ECO:0000313" key="9">
    <source>
        <dbReference type="Proteomes" id="UP000507470"/>
    </source>
</evidence>
<dbReference type="AlphaFoldDB" id="A0A6J8B086"/>
<accession>A0A6J8B086</accession>
<keyword evidence="5" id="KW-1015">Disulfide bond</keyword>
<evidence type="ECO:0000256" key="5">
    <source>
        <dbReference type="ARBA" id="ARBA00023157"/>
    </source>
</evidence>